<dbReference type="AlphaFoldDB" id="A0A0N0U3Z4"/>
<evidence type="ECO:0000256" key="1">
    <source>
        <dbReference type="SAM" id="MobiDB-lite"/>
    </source>
</evidence>
<feature type="region of interest" description="Disordered" evidence="1">
    <location>
        <begin position="530"/>
        <end position="583"/>
    </location>
</feature>
<feature type="compositionally biased region" description="Basic and acidic residues" evidence="1">
    <location>
        <begin position="545"/>
        <end position="565"/>
    </location>
</feature>
<gene>
    <name evidence="2" type="ORF">WN51_03682</name>
</gene>
<feature type="compositionally biased region" description="Polar residues" evidence="1">
    <location>
        <begin position="68"/>
        <end position="93"/>
    </location>
</feature>
<evidence type="ECO:0000313" key="3">
    <source>
        <dbReference type="Proteomes" id="UP000053105"/>
    </source>
</evidence>
<dbReference type="EMBL" id="KQ435855">
    <property type="protein sequence ID" value="KOX70624.1"/>
    <property type="molecule type" value="Genomic_DNA"/>
</dbReference>
<feature type="compositionally biased region" description="Basic residues" evidence="1">
    <location>
        <begin position="45"/>
        <end position="58"/>
    </location>
</feature>
<sequence length="667" mass="76414">MYPTKIMNWVPEESEESEESEEPFRQATTYHKNPTLAPALDRRAGTKRATKGSRKRRSSPFTVCSAGGRQQRTVTSVASVVHQQATREGNGQTKRAEGERGGGGGGGGGGGEEEEEEREKKRKKKRQTRKKRRKDTYLRDIAMTDLRINEKLSKTIADFDTAIKDFKQHLQLRKECALGTIAVDRGSGQRASSKWNYLVIPEGRALHTNYPEEAPQDFVNRTEQTVRYPNGTTTTEEKKTTREYRKEKKKRENCTTCTPVRFVSLKGLEKIDFTAKFISGRNRSEKKAPILGRTVKQSRQLGIVPIPRMATTVFDSISYDYENLRLARRQANYKAYLHVMQRAADAGVMIATPWRSVLVGDWSMEGAAAVIPIEKRLIALLAGRSELALNEIRKKEKRRKKVIPSFRLDRASRQKAHAVQRQATLVYRVPTMASYKGRCRVPYLDPPQKQKGIEFQAFPPIHGYNPMADCRLVVEERRTLSNYVFLYVSLAERTYVPPRRTSRVPLRLVVGPSNLAGSYNNKRYNSWVKLRRSSGQVGRKRKHERKDQGSSQIERERERNEKETTDTTEPPLGAALKRASESKRYHRHADTQIVKLFEIINLEDPLFNDNGLSVSFAPKVVNEERPQYDINDILESHPLFSTSTIRNEKRFDLEEYPLCPNKEERVV</sequence>
<name>A0A0N0U3Z4_9HYME</name>
<protein>
    <submittedName>
        <fullName evidence="2">Uncharacterized protein</fullName>
    </submittedName>
</protein>
<organism evidence="2 3">
    <name type="scientific">Melipona quadrifasciata</name>
    <dbReference type="NCBI Taxonomy" id="166423"/>
    <lineage>
        <taxon>Eukaryota</taxon>
        <taxon>Metazoa</taxon>
        <taxon>Ecdysozoa</taxon>
        <taxon>Arthropoda</taxon>
        <taxon>Hexapoda</taxon>
        <taxon>Insecta</taxon>
        <taxon>Pterygota</taxon>
        <taxon>Neoptera</taxon>
        <taxon>Endopterygota</taxon>
        <taxon>Hymenoptera</taxon>
        <taxon>Apocrita</taxon>
        <taxon>Aculeata</taxon>
        <taxon>Apoidea</taxon>
        <taxon>Anthophila</taxon>
        <taxon>Apidae</taxon>
        <taxon>Melipona</taxon>
    </lineage>
</organism>
<evidence type="ECO:0000313" key="2">
    <source>
        <dbReference type="EMBL" id="KOX70624.1"/>
    </source>
</evidence>
<proteinExistence type="predicted"/>
<feature type="region of interest" description="Disordered" evidence="1">
    <location>
        <begin position="1"/>
        <end position="135"/>
    </location>
</feature>
<reference evidence="2 3" key="1">
    <citation type="submission" date="2015-07" db="EMBL/GenBank/DDBJ databases">
        <title>The genome of Melipona quadrifasciata.</title>
        <authorList>
            <person name="Pan H."/>
            <person name="Kapheim K."/>
        </authorList>
    </citation>
    <scope>NUCLEOTIDE SEQUENCE [LARGE SCALE GENOMIC DNA]</scope>
    <source>
        <strain evidence="2">0111107301</strain>
        <tissue evidence="2">Whole body</tissue>
    </source>
</reference>
<feature type="compositionally biased region" description="Basic residues" evidence="1">
    <location>
        <begin position="120"/>
        <end position="134"/>
    </location>
</feature>
<feature type="compositionally biased region" description="Gly residues" evidence="1">
    <location>
        <begin position="101"/>
        <end position="110"/>
    </location>
</feature>
<feature type="compositionally biased region" description="Acidic residues" evidence="1">
    <location>
        <begin position="12"/>
        <end position="21"/>
    </location>
</feature>
<keyword evidence="3" id="KW-1185">Reference proteome</keyword>
<accession>A0A0N0U3Z4</accession>
<dbReference type="Proteomes" id="UP000053105">
    <property type="component" value="Unassembled WGS sequence"/>
</dbReference>